<comment type="caution">
    <text evidence="2">The sequence shown here is derived from an EMBL/GenBank/DDBJ whole genome shotgun (WGS) entry which is preliminary data.</text>
</comment>
<dbReference type="EMBL" id="JARKIF010000018">
    <property type="protein sequence ID" value="KAJ7619577.1"/>
    <property type="molecule type" value="Genomic_DNA"/>
</dbReference>
<sequence>MRLDLVRGRKTFESKAQISGKKRSPRTGEISKRPTVRTVRVWYDLMAADGHHGQLLTTTTTCDSSHRDRDYTLPPAMPTRGKKKDHTCITRWFPNEILAKTIQNARRADQVTLCRVSKLFHAVALPCLLRIVSLDTDTEDSGVLEAFCSAIIRNPARAESFLSRHPTITHLSLPSGEGEGKDLPTPDGSLLPKLQFYDGAVGWLTSFSTRSLAAVRTNWTVEVPSLVKKLSALTGQAPTVSLHCVSGEQIPVLLDQLSTYLPHLGIFKLTCWGTRGAPEEILTQITAFLPRFSRLEYLAYDVGLGWPVNAENHHEVLQTCASVCPTLKGGCIGDIASRKIGEKWEKCSKKEFDTAAFFVFHKFLRIPTTNAPFVLET</sequence>
<keyword evidence="3" id="KW-1185">Reference proteome</keyword>
<dbReference type="AlphaFoldDB" id="A0AAD7BFC8"/>
<evidence type="ECO:0000313" key="3">
    <source>
        <dbReference type="Proteomes" id="UP001221142"/>
    </source>
</evidence>
<feature type="compositionally biased region" description="Basic and acidic residues" evidence="1">
    <location>
        <begin position="1"/>
        <end position="13"/>
    </location>
</feature>
<dbReference type="Proteomes" id="UP001221142">
    <property type="component" value="Unassembled WGS sequence"/>
</dbReference>
<feature type="region of interest" description="Disordered" evidence="1">
    <location>
        <begin position="1"/>
        <end position="31"/>
    </location>
</feature>
<gene>
    <name evidence="2" type="ORF">FB45DRAFT_1095891</name>
</gene>
<evidence type="ECO:0008006" key="4">
    <source>
        <dbReference type="Google" id="ProtNLM"/>
    </source>
</evidence>
<evidence type="ECO:0000313" key="2">
    <source>
        <dbReference type="EMBL" id="KAJ7619577.1"/>
    </source>
</evidence>
<reference evidence="2" key="1">
    <citation type="submission" date="2023-03" db="EMBL/GenBank/DDBJ databases">
        <title>Massive genome expansion in bonnet fungi (Mycena s.s.) driven by repeated elements and novel gene families across ecological guilds.</title>
        <authorList>
            <consortium name="Lawrence Berkeley National Laboratory"/>
            <person name="Harder C.B."/>
            <person name="Miyauchi S."/>
            <person name="Viragh M."/>
            <person name="Kuo A."/>
            <person name="Thoen E."/>
            <person name="Andreopoulos B."/>
            <person name="Lu D."/>
            <person name="Skrede I."/>
            <person name="Drula E."/>
            <person name="Henrissat B."/>
            <person name="Morin E."/>
            <person name="Kohler A."/>
            <person name="Barry K."/>
            <person name="LaButti K."/>
            <person name="Morin E."/>
            <person name="Salamov A."/>
            <person name="Lipzen A."/>
            <person name="Mereny Z."/>
            <person name="Hegedus B."/>
            <person name="Baldrian P."/>
            <person name="Stursova M."/>
            <person name="Weitz H."/>
            <person name="Taylor A."/>
            <person name="Grigoriev I.V."/>
            <person name="Nagy L.G."/>
            <person name="Martin F."/>
            <person name="Kauserud H."/>
        </authorList>
    </citation>
    <scope>NUCLEOTIDE SEQUENCE</scope>
    <source>
        <strain evidence="2">9284</strain>
    </source>
</reference>
<name>A0AAD7BFC8_9AGAR</name>
<proteinExistence type="predicted"/>
<organism evidence="2 3">
    <name type="scientific">Roridomyces roridus</name>
    <dbReference type="NCBI Taxonomy" id="1738132"/>
    <lineage>
        <taxon>Eukaryota</taxon>
        <taxon>Fungi</taxon>
        <taxon>Dikarya</taxon>
        <taxon>Basidiomycota</taxon>
        <taxon>Agaricomycotina</taxon>
        <taxon>Agaricomycetes</taxon>
        <taxon>Agaricomycetidae</taxon>
        <taxon>Agaricales</taxon>
        <taxon>Marasmiineae</taxon>
        <taxon>Mycenaceae</taxon>
        <taxon>Roridomyces</taxon>
    </lineage>
</organism>
<accession>A0AAD7BFC8</accession>
<protein>
    <recommendedName>
        <fullName evidence="4">F-box domain-containing protein</fullName>
    </recommendedName>
</protein>
<evidence type="ECO:0000256" key="1">
    <source>
        <dbReference type="SAM" id="MobiDB-lite"/>
    </source>
</evidence>